<accession>K9XQ89</accession>
<keyword evidence="1" id="KW-0812">Transmembrane</keyword>
<dbReference type="KEGG" id="scs:Sta7437_0618"/>
<dbReference type="Proteomes" id="UP000010473">
    <property type="component" value="Chromosome"/>
</dbReference>
<protein>
    <submittedName>
        <fullName evidence="2">Uncharacterized protein</fullName>
    </submittedName>
</protein>
<dbReference type="RefSeq" id="WP_015191889.1">
    <property type="nucleotide sequence ID" value="NC_019748.1"/>
</dbReference>
<organism evidence="2 3">
    <name type="scientific">Stanieria cyanosphaera (strain ATCC 29371 / PCC 7437)</name>
    <dbReference type="NCBI Taxonomy" id="111780"/>
    <lineage>
        <taxon>Bacteria</taxon>
        <taxon>Bacillati</taxon>
        <taxon>Cyanobacteriota</taxon>
        <taxon>Cyanophyceae</taxon>
        <taxon>Pleurocapsales</taxon>
        <taxon>Dermocarpellaceae</taxon>
        <taxon>Stanieria</taxon>
    </lineage>
</organism>
<dbReference type="OrthoDB" id="517881at2"/>
<sequence length="371" mass="41854">MNQTDENQKQATPNPSYAEKTDRFKTWIQLIKSLAILAWAIVVLVVIFPLIGKAFLVNSISKISEFKQPQQEEIVFINKTLSNPDYIDNKIAVGVKTAYTDSKEFATAELDAWLDKLMWRVDHSFLDWYFDYFNQKKIEFSTPLIWLSSSVSHWINPETLSAEQAVAEKITEKFQTEFTKRVLRPKIAQLELERITRDTVNLYINELENNLTQIQASYHIPQGNWERYLDDIAITITDTEGNISNLSMKFIAGGGTYLLAKAMIPVVTKVGSKVAISMAGKAGTKIAAKTGGVVAGKLGAQLLDPIVAVGIIIWDVWDYHHTVAIEKPILREAIYDYLQEIKASLLANHQSSIMATIDQVNREILQSLSTK</sequence>
<evidence type="ECO:0000313" key="3">
    <source>
        <dbReference type="Proteomes" id="UP000010473"/>
    </source>
</evidence>
<feature type="transmembrane region" description="Helical" evidence="1">
    <location>
        <begin position="30"/>
        <end position="51"/>
    </location>
</feature>
<dbReference type="STRING" id="111780.Sta7437_0618"/>
<evidence type="ECO:0000256" key="1">
    <source>
        <dbReference type="SAM" id="Phobius"/>
    </source>
</evidence>
<keyword evidence="1" id="KW-1133">Transmembrane helix</keyword>
<dbReference type="EMBL" id="CP003653">
    <property type="protein sequence ID" value="AFZ34216.1"/>
    <property type="molecule type" value="Genomic_DNA"/>
</dbReference>
<reference evidence="3" key="1">
    <citation type="journal article" date="2013" name="Proc. Natl. Acad. Sci. U.S.A.">
        <title>Improving the coverage of the cyanobacterial phylum using diversity-driven genome sequencing.</title>
        <authorList>
            <person name="Shih P.M."/>
            <person name="Wu D."/>
            <person name="Latifi A."/>
            <person name="Axen S.D."/>
            <person name="Fewer D.P."/>
            <person name="Talla E."/>
            <person name="Calteau A."/>
            <person name="Cai F."/>
            <person name="Tandeau de Marsac N."/>
            <person name="Rippka R."/>
            <person name="Herdman M."/>
            <person name="Sivonen K."/>
            <person name="Coursin T."/>
            <person name="Laurent T."/>
            <person name="Goodwin L."/>
            <person name="Nolan M."/>
            <person name="Davenport K.W."/>
            <person name="Han C.S."/>
            <person name="Rubin E.M."/>
            <person name="Eisen J.A."/>
            <person name="Woyke T."/>
            <person name="Gugger M."/>
            <person name="Kerfeld C.A."/>
        </authorList>
    </citation>
    <scope>NUCLEOTIDE SEQUENCE [LARGE SCALE GENOMIC DNA]</scope>
    <source>
        <strain evidence="3">ATCC 29371 / PCC 7437</strain>
    </source>
</reference>
<evidence type="ECO:0000313" key="2">
    <source>
        <dbReference type="EMBL" id="AFZ34216.1"/>
    </source>
</evidence>
<gene>
    <name evidence="2" type="ordered locus">Sta7437_0618</name>
</gene>
<dbReference type="HOGENOM" id="CLU_048723_1_0_3"/>
<proteinExistence type="predicted"/>
<dbReference type="eggNOG" id="ENOG502Z88J">
    <property type="taxonomic scope" value="Bacteria"/>
</dbReference>
<dbReference type="AlphaFoldDB" id="K9XQ89"/>
<keyword evidence="1" id="KW-0472">Membrane</keyword>
<keyword evidence="3" id="KW-1185">Reference proteome</keyword>
<name>K9XQ89_STAC7</name>
<dbReference type="PATRIC" id="fig|111780.3.peg.645"/>